<dbReference type="EMBL" id="GL376633">
    <property type="status" value="NOT_ANNOTATED_CDS"/>
    <property type="molecule type" value="Genomic_DNA"/>
</dbReference>
<dbReference type="Pfam" id="PF07491">
    <property type="entry name" value="PPI_Ypi1"/>
    <property type="match status" value="1"/>
</dbReference>
<feature type="region of interest" description="Disordered" evidence="1">
    <location>
        <begin position="45"/>
        <end position="118"/>
    </location>
</feature>
<evidence type="ECO:0000313" key="2">
    <source>
        <dbReference type="EnsemblProtists" id="PYU1_T005233"/>
    </source>
</evidence>
<dbReference type="InParanoid" id="K3WJU1"/>
<evidence type="ECO:0000256" key="1">
    <source>
        <dbReference type="SAM" id="MobiDB-lite"/>
    </source>
</evidence>
<reference evidence="3" key="1">
    <citation type="journal article" date="2010" name="Genome Biol.">
        <title>Genome sequence of the necrotrophic plant pathogen Pythium ultimum reveals original pathogenicity mechanisms and effector repertoire.</title>
        <authorList>
            <person name="Levesque C.A."/>
            <person name="Brouwer H."/>
            <person name="Cano L."/>
            <person name="Hamilton J.P."/>
            <person name="Holt C."/>
            <person name="Huitema E."/>
            <person name="Raffaele S."/>
            <person name="Robideau G.P."/>
            <person name="Thines M."/>
            <person name="Win J."/>
            <person name="Zerillo M.M."/>
            <person name="Beakes G.W."/>
            <person name="Boore J.L."/>
            <person name="Busam D."/>
            <person name="Dumas B."/>
            <person name="Ferriera S."/>
            <person name="Fuerstenberg S.I."/>
            <person name="Gachon C.M."/>
            <person name="Gaulin E."/>
            <person name="Govers F."/>
            <person name="Grenville-Briggs L."/>
            <person name="Horner N."/>
            <person name="Hostetler J."/>
            <person name="Jiang R.H."/>
            <person name="Johnson J."/>
            <person name="Krajaejun T."/>
            <person name="Lin H."/>
            <person name="Meijer H.J."/>
            <person name="Moore B."/>
            <person name="Morris P."/>
            <person name="Phuntmart V."/>
            <person name="Puiu D."/>
            <person name="Shetty J."/>
            <person name="Stajich J.E."/>
            <person name="Tripathy S."/>
            <person name="Wawra S."/>
            <person name="van West P."/>
            <person name="Whitty B.R."/>
            <person name="Coutinho P.M."/>
            <person name="Henrissat B."/>
            <person name="Martin F."/>
            <person name="Thomas P.D."/>
            <person name="Tyler B.M."/>
            <person name="De Vries R.P."/>
            <person name="Kamoun S."/>
            <person name="Yandell M."/>
            <person name="Tisserat N."/>
            <person name="Buell C.R."/>
        </authorList>
    </citation>
    <scope>NUCLEOTIDE SEQUENCE</scope>
    <source>
        <strain evidence="3">DAOM:BR144</strain>
    </source>
</reference>
<dbReference type="GO" id="GO:0005634">
    <property type="term" value="C:nucleus"/>
    <property type="evidence" value="ECO:0007669"/>
    <property type="project" value="TreeGrafter"/>
</dbReference>
<dbReference type="Proteomes" id="UP000019132">
    <property type="component" value="Unassembled WGS sequence"/>
</dbReference>
<reference evidence="3" key="2">
    <citation type="submission" date="2010-04" db="EMBL/GenBank/DDBJ databases">
        <authorList>
            <person name="Buell R."/>
            <person name="Hamilton J."/>
            <person name="Hostetler J."/>
        </authorList>
    </citation>
    <scope>NUCLEOTIDE SEQUENCE [LARGE SCALE GENOMIC DNA]</scope>
    <source>
        <strain evidence="3">DAOM:BR144</strain>
    </source>
</reference>
<dbReference type="EnsemblProtists" id="PYU1_T005233">
    <property type="protein sequence ID" value="PYU1_T005233"/>
    <property type="gene ID" value="PYU1_G005222"/>
</dbReference>
<dbReference type="GO" id="GO:0008157">
    <property type="term" value="F:protein phosphatase 1 binding"/>
    <property type="evidence" value="ECO:0007669"/>
    <property type="project" value="TreeGrafter"/>
</dbReference>
<dbReference type="VEuPathDB" id="FungiDB:PYU1_G005222"/>
<keyword evidence="3" id="KW-1185">Reference proteome</keyword>
<dbReference type="eggNOG" id="KOG4102">
    <property type="taxonomic scope" value="Eukaryota"/>
</dbReference>
<sequence length="118" mass="13408">MPHAAAVEGSRTVVATADREATEPPVYRMQLQPRARVTFDESVVDNEHLGRKKSNKCCIFHKKREFGESSSESGEDSSDDEDRHKKKHHHRNCKHQHHHAGKKQDAAQDSEPKDAHAH</sequence>
<proteinExistence type="predicted"/>
<feature type="compositionally biased region" description="Basic residues" evidence="1">
    <location>
        <begin position="84"/>
        <end position="101"/>
    </location>
</feature>
<feature type="region of interest" description="Disordered" evidence="1">
    <location>
        <begin position="1"/>
        <end position="24"/>
    </location>
</feature>
<dbReference type="HOGENOM" id="CLU_098333_5_0_1"/>
<dbReference type="PANTHER" id="PTHR20835">
    <property type="entry name" value="E3 UBIQUITIN-PROTEIN LIGASE PPP1R11-RELATED"/>
    <property type="match status" value="1"/>
</dbReference>
<name>K3WJU1_GLOUD</name>
<organism evidence="2 3">
    <name type="scientific">Globisporangium ultimum (strain ATCC 200006 / CBS 805.95 / DAOM BR144)</name>
    <name type="common">Pythium ultimum</name>
    <dbReference type="NCBI Taxonomy" id="431595"/>
    <lineage>
        <taxon>Eukaryota</taxon>
        <taxon>Sar</taxon>
        <taxon>Stramenopiles</taxon>
        <taxon>Oomycota</taxon>
        <taxon>Peronosporomycetes</taxon>
        <taxon>Pythiales</taxon>
        <taxon>Pythiaceae</taxon>
        <taxon>Globisporangium</taxon>
    </lineage>
</organism>
<feature type="compositionally biased region" description="Basic residues" evidence="1">
    <location>
        <begin position="50"/>
        <end position="64"/>
    </location>
</feature>
<dbReference type="GO" id="GO:0004865">
    <property type="term" value="F:protein serine/threonine phosphatase inhibitor activity"/>
    <property type="evidence" value="ECO:0007669"/>
    <property type="project" value="InterPro"/>
</dbReference>
<dbReference type="OMA" id="EPKDAHA"/>
<dbReference type="PANTHER" id="PTHR20835:SF0">
    <property type="entry name" value="E3 UBIQUITIN-PROTEIN LIGASE PPP1R11"/>
    <property type="match status" value="1"/>
</dbReference>
<dbReference type="STRING" id="431595.K3WJU1"/>
<reference evidence="2" key="3">
    <citation type="submission" date="2015-02" db="UniProtKB">
        <authorList>
            <consortium name="EnsemblProtists"/>
        </authorList>
    </citation>
    <scope>IDENTIFICATION</scope>
    <source>
        <strain evidence="2">DAOM BR144</strain>
    </source>
</reference>
<dbReference type="InterPro" id="IPR011107">
    <property type="entry name" value="PPI_Ypi1"/>
</dbReference>
<dbReference type="AlphaFoldDB" id="K3WJU1"/>
<evidence type="ECO:0008006" key="4">
    <source>
        <dbReference type="Google" id="ProtNLM"/>
    </source>
</evidence>
<feature type="compositionally biased region" description="Basic and acidic residues" evidence="1">
    <location>
        <begin position="102"/>
        <end position="118"/>
    </location>
</feature>
<evidence type="ECO:0000313" key="3">
    <source>
        <dbReference type="Proteomes" id="UP000019132"/>
    </source>
</evidence>
<accession>K3WJU1</accession>
<protein>
    <recommendedName>
        <fullName evidence="4">Protein phosphatase inhibitor</fullName>
    </recommendedName>
</protein>